<dbReference type="OMA" id="WWRQLIA"/>
<evidence type="ECO:0000313" key="1">
    <source>
        <dbReference type="EMBL" id="ELR18270.1"/>
    </source>
</evidence>
<dbReference type="PRINTS" id="PR00413">
    <property type="entry name" value="HADHALOGNASE"/>
</dbReference>
<dbReference type="NCBIfam" id="TIGR01509">
    <property type="entry name" value="HAD-SF-IA-v3"/>
    <property type="match status" value="1"/>
</dbReference>
<gene>
    <name evidence="1" type="ORF">ACA1_370240</name>
</gene>
<dbReference type="GeneID" id="14919000"/>
<dbReference type="NCBIfam" id="TIGR02252">
    <property type="entry name" value="DREG-2"/>
    <property type="match status" value="1"/>
</dbReference>
<dbReference type="EMBL" id="KB007960">
    <property type="protein sequence ID" value="ELR18270.1"/>
    <property type="molecule type" value="Genomic_DNA"/>
</dbReference>
<dbReference type="STRING" id="1257118.L8GZ50"/>
<dbReference type="InterPro" id="IPR023214">
    <property type="entry name" value="HAD_sf"/>
</dbReference>
<dbReference type="AlphaFoldDB" id="L8GZ50"/>
<reference evidence="1 2" key="1">
    <citation type="journal article" date="2013" name="Genome Biol.">
        <title>Genome of Acanthamoeba castellanii highlights extensive lateral gene transfer and early evolution of tyrosine kinase signaling.</title>
        <authorList>
            <person name="Clarke M."/>
            <person name="Lohan A.J."/>
            <person name="Liu B."/>
            <person name="Lagkouvardos I."/>
            <person name="Roy S."/>
            <person name="Zafar N."/>
            <person name="Bertelli C."/>
            <person name="Schilde C."/>
            <person name="Kianianmomeni A."/>
            <person name="Burglin T.R."/>
            <person name="Frech C."/>
            <person name="Turcotte B."/>
            <person name="Kopec K.O."/>
            <person name="Synnott J.M."/>
            <person name="Choo C."/>
            <person name="Paponov I."/>
            <person name="Finkler A."/>
            <person name="Soon Heng Tan C."/>
            <person name="Hutchins A.P."/>
            <person name="Weinmeier T."/>
            <person name="Rattei T."/>
            <person name="Chu J.S."/>
            <person name="Gimenez G."/>
            <person name="Irimia M."/>
            <person name="Rigden D.J."/>
            <person name="Fitzpatrick D.A."/>
            <person name="Lorenzo-Morales J."/>
            <person name="Bateman A."/>
            <person name="Chiu C.H."/>
            <person name="Tang P."/>
            <person name="Hegemann P."/>
            <person name="Fromm H."/>
            <person name="Raoult D."/>
            <person name="Greub G."/>
            <person name="Miranda-Saavedra D."/>
            <person name="Chen N."/>
            <person name="Nash P."/>
            <person name="Ginger M.L."/>
            <person name="Horn M."/>
            <person name="Schaap P."/>
            <person name="Caler L."/>
            <person name="Loftus B."/>
        </authorList>
    </citation>
    <scope>NUCLEOTIDE SEQUENCE [LARGE SCALE GENOMIC DNA]</scope>
    <source>
        <strain evidence="1 2">Neff</strain>
    </source>
</reference>
<dbReference type="VEuPathDB" id="AmoebaDB:ACA1_370240"/>
<dbReference type="InterPro" id="IPR006439">
    <property type="entry name" value="HAD-SF_hydro_IA"/>
</dbReference>
<dbReference type="InterPro" id="IPR036412">
    <property type="entry name" value="HAD-like_sf"/>
</dbReference>
<sequence length="267" mass="29433">MQVRPKLVSLDATGTLFRVRGSVGEAYARAAEAFGVHGLRPASLTRGFFAAWRDHNVRHPNFGHGTELSSYNWWSSLFGATLAHARPELSHSEEFAADVFPKLFDQVWHDFTRAEAWEVFPETEPVIKTLRSNGIKVAVVSNFDERLPLLLKNLGLDHLFDVVLPSCYAGVAKPDPDIFYQALRKANVEGSEAVHVGDDYKKDYRGAKDAGLSRAFLMCRDAVALEKAAQVPPADILHNLSDLLPALGLQGPTLAQLSQCQGKAKRV</sequence>
<dbReference type="GO" id="GO:0005634">
    <property type="term" value="C:nucleus"/>
    <property type="evidence" value="ECO:0007669"/>
    <property type="project" value="TreeGrafter"/>
</dbReference>
<dbReference type="Proteomes" id="UP000011083">
    <property type="component" value="Unassembled WGS sequence"/>
</dbReference>
<proteinExistence type="predicted"/>
<protein>
    <submittedName>
        <fullName evidence="1">HAD hydrolase, REG2-like, family IA subfamily protein</fullName>
    </submittedName>
</protein>
<dbReference type="SFLD" id="SFLDG01129">
    <property type="entry name" value="C1.5:_HAD__Beta-PGM__Phosphata"/>
    <property type="match status" value="1"/>
</dbReference>
<dbReference type="PANTHER" id="PTHR46191">
    <property type="match status" value="1"/>
</dbReference>
<dbReference type="InterPro" id="IPR051828">
    <property type="entry name" value="HAD-like_hydrolase_domain"/>
</dbReference>
<dbReference type="OrthoDB" id="444127at2759"/>
<dbReference type="Pfam" id="PF00702">
    <property type="entry name" value="Hydrolase"/>
    <property type="match status" value="1"/>
</dbReference>
<dbReference type="KEGG" id="acan:ACA1_370240"/>
<keyword evidence="2" id="KW-1185">Reference proteome</keyword>
<accession>L8GZ50</accession>
<dbReference type="RefSeq" id="XP_004340290.1">
    <property type="nucleotide sequence ID" value="XM_004340242.1"/>
</dbReference>
<dbReference type="InterPro" id="IPR044924">
    <property type="entry name" value="HAD-SF_hydro_IA_REG-2-like_cap"/>
</dbReference>
<evidence type="ECO:0000313" key="2">
    <source>
        <dbReference type="Proteomes" id="UP000011083"/>
    </source>
</evidence>
<keyword evidence="1" id="KW-0378">Hydrolase</keyword>
<dbReference type="NCBIfam" id="TIGR01549">
    <property type="entry name" value="HAD-SF-IA-v1"/>
    <property type="match status" value="1"/>
</dbReference>
<dbReference type="SUPFAM" id="SSF56784">
    <property type="entry name" value="HAD-like"/>
    <property type="match status" value="1"/>
</dbReference>
<dbReference type="GO" id="GO:0016787">
    <property type="term" value="F:hydrolase activity"/>
    <property type="evidence" value="ECO:0007669"/>
    <property type="project" value="UniProtKB-KW"/>
</dbReference>
<name>L8GZ50_ACACF</name>
<dbReference type="Gene3D" id="3.40.50.1000">
    <property type="entry name" value="HAD superfamily/HAD-like"/>
    <property type="match status" value="1"/>
</dbReference>
<organism evidence="1 2">
    <name type="scientific">Acanthamoeba castellanii (strain ATCC 30010 / Neff)</name>
    <dbReference type="NCBI Taxonomy" id="1257118"/>
    <lineage>
        <taxon>Eukaryota</taxon>
        <taxon>Amoebozoa</taxon>
        <taxon>Discosea</taxon>
        <taxon>Longamoebia</taxon>
        <taxon>Centramoebida</taxon>
        <taxon>Acanthamoebidae</taxon>
        <taxon>Acanthamoeba</taxon>
    </lineage>
</organism>
<dbReference type="SFLD" id="SFLDS00003">
    <property type="entry name" value="Haloacid_Dehalogenase"/>
    <property type="match status" value="1"/>
</dbReference>
<dbReference type="InterPro" id="IPR011949">
    <property type="entry name" value="HAD-SF_hydro_IA_REG-2-like"/>
</dbReference>
<dbReference type="PANTHER" id="PTHR46191:SF2">
    <property type="entry name" value="HALOACID DEHALOGENASE-LIKE HYDROLASE DOMAIN-CONTAINING PROTEIN 3"/>
    <property type="match status" value="1"/>
</dbReference>
<dbReference type="Gene3D" id="1.10.150.720">
    <property type="entry name" value="Haloacid dehalogenase-like hydrolase"/>
    <property type="match status" value="1"/>
</dbReference>